<keyword evidence="1" id="KW-0533">Nickel</keyword>
<proteinExistence type="predicted"/>
<evidence type="ECO:0000313" key="2">
    <source>
        <dbReference type="EMBL" id="EME68638.1"/>
    </source>
</evidence>
<keyword evidence="3" id="KW-1185">Reference proteome</keyword>
<keyword evidence="1" id="KW-0460">Magnesium</keyword>
<dbReference type="eggNOG" id="COG3259">
    <property type="taxonomic scope" value="Bacteria"/>
</dbReference>
<organism evidence="2 3">
    <name type="scientific">Paramagnetospirillum caucaseum</name>
    <dbReference type="NCBI Taxonomy" id="1244869"/>
    <lineage>
        <taxon>Bacteria</taxon>
        <taxon>Pseudomonadati</taxon>
        <taxon>Pseudomonadota</taxon>
        <taxon>Alphaproteobacteria</taxon>
        <taxon>Rhodospirillales</taxon>
        <taxon>Magnetospirillaceae</taxon>
        <taxon>Paramagnetospirillum</taxon>
    </lineage>
</organism>
<dbReference type="Proteomes" id="UP000011744">
    <property type="component" value="Unassembled WGS sequence"/>
</dbReference>
<dbReference type="AlphaFoldDB" id="M3A792"/>
<feature type="binding site" evidence="1">
    <location>
        <position position="338"/>
    </location>
    <ligand>
        <name>Mg(2+)</name>
        <dbReference type="ChEBI" id="CHEBI:18420"/>
    </ligand>
</feature>
<dbReference type="OrthoDB" id="9157196at2"/>
<feature type="binding site" evidence="1">
    <location>
        <position position="55"/>
    </location>
    <ligand>
        <name>Fe cation</name>
        <dbReference type="ChEBI" id="CHEBI:24875"/>
    </ligand>
</feature>
<reference evidence="2 3" key="1">
    <citation type="journal article" date="2014" name="Genome Announc.">
        <title>Draft Genome Sequence of Magnetospirillum sp. Strain SO-1, a Freshwater Magnetotactic Bacterium Isolated from the Ol'khovka River, Russia.</title>
        <authorList>
            <person name="Grouzdev D.S."/>
            <person name="Dziuba M.V."/>
            <person name="Sukhacheva M.S."/>
            <person name="Mardanov A.V."/>
            <person name="Beletskiy A.V."/>
            <person name="Kuznetsov B.B."/>
            <person name="Skryabin K.G."/>
        </authorList>
    </citation>
    <scope>NUCLEOTIDE SEQUENCE [LARGE SCALE GENOMIC DNA]</scope>
    <source>
        <strain evidence="2 3">SO-1</strain>
    </source>
</reference>
<comment type="caution">
    <text evidence="2">The sequence shown here is derived from an EMBL/GenBank/DDBJ whole genome shotgun (WGS) entry which is preliminary data.</text>
</comment>
<dbReference type="InterPro" id="IPR001501">
    <property type="entry name" value="Ni-dep_hyd_lsu"/>
</dbReference>
<dbReference type="InterPro" id="IPR029014">
    <property type="entry name" value="NiFe-Hase_large"/>
</dbReference>
<dbReference type="RefSeq" id="WP_008620021.1">
    <property type="nucleotide sequence ID" value="NZ_AONQ01000057.1"/>
</dbReference>
<dbReference type="PANTHER" id="PTHR42958">
    <property type="entry name" value="HYDROGENASE-2 LARGE CHAIN"/>
    <property type="match status" value="1"/>
</dbReference>
<keyword evidence="1" id="KW-0408">Iron</keyword>
<feature type="binding site" evidence="1">
    <location>
        <position position="55"/>
    </location>
    <ligand>
        <name>Ni(2+)</name>
        <dbReference type="ChEBI" id="CHEBI:49786"/>
    </ligand>
</feature>
<dbReference type="GO" id="GO:0016151">
    <property type="term" value="F:nickel cation binding"/>
    <property type="evidence" value="ECO:0007669"/>
    <property type="project" value="InterPro"/>
</dbReference>
<dbReference type="Pfam" id="PF00374">
    <property type="entry name" value="NiFeSe_Hases"/>
    <property type="match status" value="1"/>
</dbReference>
<comment type="cofactor">
    <cofactor evidence="1">
        <name>Fe cation</name>
        <dbReference type="ChEBI" id="CHEBI:24875"/>
    </cofactor>
</comment>
<name>M3A792_9PROT</name>
<dbReference type="PATRIC" id="fig|1244869.3.peg.3485"/>
<accession>M3A792</accession>
<keyword evidence="1" id="KW-0479">Metal-binding</keyword>
<protein>
    <submittedName>
        <fullName evidence="2">Ni,Fe-hydrogenase I large subunit</fullName>
    </submittedName>
</protein>
<dbReference type="InterPro" id="IPR050867">
    <property type="entry name" value="NiFe/NiFeSe_hydrgnase_LSU"/>
</dbReference>
<dbReference type="EMBL" id="AONQ01000057">
    <property type="protein sequence ID" value="EME68638.1"/>
    <property type="molecule type" value="Genomic_DNA"/>
</dbReference>
<dbReference type="PANTHER" id="PTHR42958:SF4">
    <property type="entry name" value="HYDROGENASE EXPRESSION_FORMATION PROTEIN HUPK"/>
    <property type="match status" value="1"/>
</dbReference>
<sequence>MVPLESGLSISLHLSEDRVERVEITSNRPVQASAMLDGRPPAQMLALLPTLYSLCGTAQGLAGLEAVENAAGIAAPAAQRMARHVLCLVEVLAEHAASVLRDWPVLLGEAMDPAAVKPLRPLVAATRKALYPAGDWTAPGGGRLAPDRRALDEILRRFDEILSRLFAGPPEERLDGYADFHAWVAHGDSVATRLLRRLDGEGIASFGRTAPCMMPEAGPHDLDRRLAGDCGGSYRSHPQCDGRVFETGPLSRHPRHPLLAALAARHGNGLSTRFTARLVEMATALRELEDLVQDLCDDSGGLAMGRTDGTGLGQVDAARGLLAHRVELREGLLQAYRILAPTEWNFHPQGPLALGLMGASGLDLEWRTALLAASLDPCVPYRIQVTGHA</sequence>
<gene>
    <name evidence="2" type="ORF">H261_17378</name>
</gene>
<dbReference type="STRING" id="1244869.H261_17378"/>
<dbReference type="SUPFAM" id="SSF56762">
    <property type="entry name" value="HydB/Nqo4-like"/>
    <property type="match status" value="1"/>
</dbReference>
<evidence type="ECO:0000313" key="3">
    <source>
        <dbReference type="Proteomes" id="UP000011744"/>
    </source>
</evidence>
<evidence type="ECO:0000256" key="1">
    <source>
        <dbReference type="PIRSR" id="PIRSR601501-1"/>
    </source>
</evidence>
<feature type="binding site" evidence="1">
    <location>
        <position position="378"/>
    </location>
    <ligand>
        <name>Ni(2+)</name>
        <dbReference type="ChEBI" id="CHEBI:49786"/>
    </ligand>
</feature>
<comment type="cofactor">
    <cofactor evidence="1">
        <name>Ni(2+)</name>
        <dbReference type="ChEBI" id="CHEBI:49786"/>
    </cofactor>
</comment>
<dbReference type="Gene3D" id="1.10.645.10">
    <property type="entry name" value="Cytochrome-c3 Hydrogenase, chain B"/>
    <property type="match status" value="1"/>
</dbReference>